<proteinExistence type="predicted"/>
<evidence type="ECO:0008006" key="5">
    <source>
        <dbReference type="Google" id="ProtNLM"/>
    </source>
</evidence>
<dbReference type="Gene3D" id="3.40.50.12780">
    <property type="entry name" value="N-terminal domain of ligase-like"/>
    <property type="match status" value="1"/>
</dbReference>
<dbReference type="Proteomes" id="UP001139505">
    <property type="component" value="Unassembled WGS sequence"/>
</dbReference>
<dbReference type="EMBL" id="BQYH01000005">
    <property type="protein sequence ID" value="GKU70565.1"/>
    <property type="molecule type" value="Genomic_DNA"/>
</dbReference>
<organism evidence="2 4">
    <name type="scientific">Mycobacterium montefiorense</name>
    <dbReference type="NCBI Taxonomy" id="154654"/>
    <lineage>
        <taxon>Bacteria</taxon>
        <taxon>Bacillati</taxon>
        <taxon>Actinomycetota</taxon>
        <taxon>Actinomycetes</taxon>
        <taxon>Mycobacteriales</taxon>
        <taxon>Mycobacteriaceae</taxon>
        <taxon>Mycobacterium</taxon>
        <taxon>Mycobacterium simiae complex</taxon>
    </lineage>
</organism>
<keyword evidence="3" id="KW-1185">Reference proteome</keyword>
<evidence type="ECO:0000313" key="2">
    <source>
        <dbReference type="EMBL" id="GKU70565.1"/>
    </source>
</evidence>
<protein>
    <recommendedName>
        <fullName evidence="5">Phenazine antibiotic biosynthesis protein</fullName>
    </recommendedName>
</protein>
<evidence type="ECO:0000313" key="4">
    <source>
        <dbReference type="Proteomes" id="UP001139505"/>
    </source>
</evidence>
<gene>
    <name evidence="1" type="ORF">MmonteBS_26880</name>
    <name evidence="2" type="ORF">NJB18185_03420</name>
</gene>
<dbReference type="SUPFAM" id="SSF56801">
    <property type="entry name" value="Acetyl-CoA synthetase-like"/>
    <property type="match status" value="1"/>
</dbReference>
<accession>A0AA37PIN0</accession>
<dbReference type="AlphaFoldDB" id="A0AA37PIN0"/>
<name>A0AA37PIN0_9MYCO</name>
<dbReference type="Proteomes" id="UP000245060">
    <property type="component" value="Unassembled WGS sequence"/>
</dbReference>
<dbReference type="RefSeq" id="WP_108922526.1">
    <property type="nucleotide sequence ID" value="NZ_BFCH01000018.1"/>
</dbReference>
<dbReference type="InterPro" id="IPR042099">
    <property type="entry name" value="ANL_N_sf"/>
</dbReference>
<reference evidence="2" key="4">
    <citation type="submission" date="2022-04" db="EMBL/GenBank/DDBJ databases">
        <authorList>
            <person name="Komine T."/>
            <person name="Fukano H."/>
            <person name="Wada S."/>
        </authorList>
    </citation>
    <scope>NUCLEOTIDE SEQUENCE</scope>
    <source>
        <strain evidence="2">NJB18185</strain>
    </source>
</reference>
<evidence type="ECO:0000313" key="1">
    <source>
        <dbReference type="EMBL" id="GBG38316.1"/>
    </source>
</evidence>
<comment type="caution">
    <text evidence="2">The sequence shown here is derived from an EMBL/GenBank/DDBJ whole genome shotgun (WGS) entry which is preliminary data.</text>
</comment>
<reference evidence="1" key="1">
    <citation type="journal article" date="2018" name="Genome Announc.">
        <title>Draft Genome Sequence of Mycobacterium montefiorense Isolated from Japanese Black Salamander (Hynobius nigrescens).</title>
        <authorList>
            <person name="Fukano H."/>
            <person name="Yoshida M."/>
            <person name="Shimizu A."/>
            <person name="Iwao H."/>
            <person name="Katayama Y."/>
            <person name="Omatsu T."/>
            <person name="Mizutani T."/>
            <person name="Kurata O."/>
            <person name="Wada S."/>
            <person name="Hoshino Y."/>
        </authorList>
    </citation>
    <scope>NUCLEOTIDE SEQUENCE</scope>
    <source>
        <strain evidence="1">BS</strain>
    </source>
</reference>
<sequence>MSIADFSLLDVPRKTPIDQPDEYLRAAMAWHFGPKTGSTFWLRKVADLDFDPLTDISTFEDLRRFPNVVSELRDVPIPDLIPRGYGSPAPIPRVTETGGTTGAPKRIIQTPDWVQQAALWTLEEFEAGGYARGRGLLGIVPAGPHAIGTTALMAAERLGSIYYTVDLDPRWVKRLVAHKEVEQSSAYVEHIVEQAGYILRTQDVGNVFTTPPIVAAIARNDDLVKLMNEKVRYVAIGGTQVDADTYLLLRNIFPDITITLIYGNTMIMGMMKTRTLQPEDGVFIHDPRSPYMVFQVVDPDTGNTVPYGDRGQVMISFVGKSMFIPSNLERDMAIRHAGLPGQIGDSIGAVRPVSSFDGQEVTEGVY</sequence>
<dbReference type="EMBL" id="BFCH01000018">
    <property type="protein sequence ID" value="GBG38316.1"/>
    <property type="molecule type" value="Genomic_DNA"/>
</dbReference>
<evidence type="ECO:0000313" key="3">
    <source>
        <dbReference type="Proteomes" id="UP000245060"/>
    </source>
</evidence>
<reference evidence="2" key="3">
    <citation type="journal article" date="2022" name="Microbiol. Resour. Announc.">
        <title>Draft Genome Sequences of Eight Mycobacterium montefiorense Strains Isolated from Salamanders in Captivity.</title>
        <authorList>
            <person name="Komine T."/>
            <person name="Ihara H."/>
            <person name="Fukano H."/>
            <person name="Hoshino Y."/>
            <person name="Kurata O."/>
            <person name="Wada S."/>
        </authorList>
    </citation>
    <scope>NUCLEOTIDE SEQUENCE</scope>
    <source>
        <strain evidence="2">NJB18185</strain>
    </source>
</reference>
<reference evidence="3" key="2">
    <citation type="submission" date="2018-04" db="EMBL/GenBank/DDBJ databases">
        <title>Draft genome sequence of Mycobacterium montefiorense isolated from Japanese black salamander.</title>
        <authorList>
            <person name="Fukano H."/>
            <person name="Yoshida M."/>
            <person name="Shimizu A."/>
            <person name="Iwao H."/>
            <person name="Kurata O."/>
            <person name="Katayama Y."/>
            <person name="Omatsu T."/>
            <person name="Mizutani T."/>
            <person name="Wada S."/>
            <person name="Hoshino Y."/>
        </authorList>
    </citation>
    <scope>NUCLEOTIDE SEQUENCE [LARGE SCALE GENOMIC DNA]</scope>
    <source>
        <strain evidence="3">BS</strain>
    </source>
</reference>